<reference evidence="2" key="1">
    <citation type="submission" date="2020-04" db="EMBL/GenBank/DDBJ databases">
        <title>Hybrid Assembly of Korean Phytophthora infestans isolates.</title>
        <authorList>
            <person name="Prokchorchik M."/>
            <person name="Lee Y."/>
            <person name="Seo J."/>
            <person name="Cho J.-H."/>
            <person name="Park Y.-E."/>
            <person name="Jang D.-C."/>
            <person name="Im J.-S."/>
            <person name="Choi J.-G."/>
            <person name="Park H.-J."/>
            <person name="Lee G.-B."/>
            <person name="Lee Y.-G."/>
            <person name="Hong S.-Y."/>
            <person name="Cho K."/>
            <person name="Sohn K.H."/>
        </authorList>
    </citation>
    <scope>NUCLEOTIDE SEQUENCE</scope>
    <source>
        <strain evidence="2">KR_1_A1</strain>
    </source>
</reference>
<dbReference type="AlphaFoldDB" id="A0A833W416"/>
<dbReference type="EMBL" id="WSZM01000598">
    <property type="protein sequence ID" value="KAF4031212.1"/>
    <property type="molecule type" value="Genomic_DNA"/>
</dbReference>
<accession>A0A833W416</accession>
<comment type="caution">
    <text evidence="2">The sequence shown here is derived from an EMBL/GenBank/DDBJ whole genome shotgun (WGS) entry which is preliminary data.</text>
</comment>
<gene>
    <name evidence="3" type="ORF">GN244_ATG16940</name>
    <name evidence="2" type="ORF">GN244_ATG19517</name>
</gene>
<evidence type="ECO:0008006" key="5">
    <source>
        <dbReference type="Google" id="ProtNLM"/>
    </source>
</evidence>
<name>A0A833W416_PHYIN</name>
<proteinExistence type="predicted"/>
<evidence type="ECO:0000256" key="1">
    <source>
        <dbReference type="SAM" id="MobiDB-lite"/>
    </source>
</evidence>
<dbReference type="Proteomes" id="UP000602510">
    <property type="component" value="Unassembled WGS sequence"/>
</dbReference>
<dbReference type="EMBL" id="WSZM01000965">
    <property type="protein sequence ID" value="KAF4028788.1"/>
    <property type="molecule type" value="Genomic_DNA"/>
</dbReference>
<evidence type="ECO:0000313" key="4">
    <source>
        <dbReference type="Proteomes" id="UP000602510"/>
    </source>
</evidence>
<evidence type="ECO:0000313" key="2">
    <source>
        <dbReference type="EMBL" id="KAF4028788.1"/>
    </source>
</evidence>
<keyword evidence="4" id="KW-1185">Reference proteome</keyword>
<organism evidence="2 4">
    <name type="scientific">Phytophthora infestans</name>
    <name type="common">Potato late blight agent</name>
    <name type="synonym">Botrytis infestans</name>
    <dbReference type="NCBI Taxonomy" id="4787"/>
    <lineage>
        <taxon>Eukaryota</taxon>
        <taxon>Sar</taxon>
        <taxon>Stramenopiles</taxon>
        <taxon>Oomycota</taxon>
        <taxon>Peronosporomycetes</taxon>
        <taxon>Peronosporales</taxon>
        <taxon>Peronosporaceae</taxon>
        <taxon>Phytophthora</taxon>
    </lineage>
</organism>
<feature type="compositionally biased region" description="Basic residues" evidence="1">
    <location>
        <begin position="160"/>
        <end position="171"/>
    </location>
</feature>
<feature type="region of interest" description="Disordered" evidence="1">
    <location>
        <begin position="150"/>
        <end position="171"/>
    </location>
</feature>
<sequence>MSPTDFEAIRTSDKRLLSRTTALRRGGYLTEYVFSKSCINFQVDDFNGSIVRVLAKPPLRFYIPSRGWSEEALGVAAQFLASYAIMEIDDQPSSGWPVELEAQYCPCRYHFKMRDCVHLQFALQCRNYVARDGERLMVIRSRNRGLNVATSDGLPQTVGRPRHAGHALHWE</sequence>
<protein>
    <recommendedName>
        <fullName evidence="5">SWIM-type domain-containing protein</fullName>
    </recommendedName>
</protein>
<evidence type="ECO:0000313" key="3">
    <source>
        <dbReference type="EMBL" id="KAF4031212.1"/>
    </source>
</evidence>